<keyword evidence="10" id="KW-1185">Reference proteome</keyword>
<gene>
    <name evidence="9" type="ORF">SAMN02745887_01464</name>
</gene>
<dbReference type="Proteomes" id="UP000186513">
    <property type="component" value="Unassembled WGS sequence"/>
</dbReference>
<proteinExistence type="inferred from homology"/>
<name>A0A1K2HE58_9NEIS</name>
<dbReference type="OrthoDB" id="21108at2"/>
<dbReference type="EMBL" id="FPKR01000005">
    <property type="protein sequence ID" value="SFZ75120.1"/>
    <property type="molecule type" value="Genomic_DNA"/>
</dbReference>
<evidence type="ECO:0000256" key="4">
    <source>
        <dbReference type="ARBA" id="ARBA00022692"/>
    </source>
</evidence>
<feature type="transmembrane region" description="Helical" evidence="7">
    <location>
        <begin position="177"/>
        <end position="195"/>
    </location>
</feature>
<keyword evidence="6 7" id="KW-0472">Membrane</keyword>
<feature type="domain" description="VTT" evidence="8">
    <location>
        <begin position="32"/>
        <end position="159"/>
    </location>
</feature>
<comment type="subcellular location">
    <subcellularLocation>
        <location evidence="1 7">Cell membrane</location>
        <topology evidence="1 7">Multi-pass membrane protein</topology>
    </subcellularLocation>
</comment>
<dbReference type="Pfam" id="PF09335">
    <property type="entry name" value="VTT_dom"/>
    <property type="match status" value="1"/>
</dbReference>
<evidence type="ECO:0000313" key="10">
    <source>
        <dbReference type="Proteomes" id="UP000186513"/>
    </source>
</evidence>
<dbReference type="PANTHER" id="PTHR30353">
    <property type="entry name" value="INNER MEMBRANE PROTEIN DEDA-RELATED"/>
    <property type="match status" value="1"/>
</dbReference>
<evidence type="ECO:0000313" key="9">
    <source>
        <dbReference type="EMBL" id="SFZ75120.1"/>
    </source>
</evidence>
<dbReference type="AlphaFoldDB" id="A0A1K2HE58"/>
<evidence type="ECO:0000256" key="7">
    <source>
        <dbReference type="RuleBase" id="RU367016"/>
    </source>
</evidence>
<feature type="transmembrane region" description="Helical" evidence="7">
    <location>
        <begin position="139"/>
        <end position="157"/>
    </location>
</feature>
<evidence type="ECO:0000259" key="8">
    <source>
        <dbReference type="Pfam" id="PF09335"/>
    </source>
</evidence>
<keyword evidence="4 7" id="KW-0812">Transmembrane</keyword>
<keyword evidence="3 7" id="KW-1003">Cell membrane</keyword>
<comment type="similarity">
    <text evidence="2 7">Belongs to the DedA family.</text>
</comment>
<evidence type="ECO:0000256" key="5">
    <source>
        <dbReference type="ARBA" id="ARBA00022989"/>
    </source>
</evidence>
<evidence type="ECO:0000256" key="2">
    <source>
        <dbReference type="ARBA" id="ARBA00010792"/>
    </source>
</evidence>
<protein>
    <submittedName>
        <fullName evidence="9">Membrane protein DedA, SNARE-associated domain</fullName>
    </submittedName>
</protein>
<organism evidence="9 10">
    <name type="scientific">Chitinimonas taiwanensis DSM 18899</name>
    <dbReference type="NCBI Taxonomy" id="1121279"/>
    <lineage>
        <taxon>Bacteria</taxon>
        <taxon>Pseudomonadati</taxon>
        <taxon>Pseudomonadota</taxon>
        <taxon>Betaproteobacteria</taxon>
        <taxon>Neisseriales</taxon>
        <taxon>Chitinibacteraceae</taxon>
        <taxon>Chitinimonas</taxon>
    </lineage>
</organism>
<evidence type="ECO:0000256" key="3">
    <source>
        <dbReference type="ARBA" id="ARBA00022475"/>
    </source>
</evidence>
<feature type="transmembrane region" description="Helical" evidence="7">
    <location>
        <begin position="52"/>
        <end position="77"/>
    </location>
</feature>
<evidence type="ECO:0000256" key="1">
    <source>
        <dbReference type="ARBA" id="ARBA00004651"/>
    </source>
</evidence>
<dbReference type="STRING" id="1121279.SAMN02745887_01464"/>
<evidence type="ECO:0000256" key="6">
    <source>
        <dbReference type="ARBA" id="ARBA00023136"/>
    </source>
</evidence>
<keyword evidence="5 7" id="KW-1133">Transmembrane helix</keyword>
<sequence length="208" mass="23305">MDFLNILQSLFTEYGYLAVFSVLLICGFGVPIPEDVSLVAGGVIAGLGYADVHVMFGVGMAGVLIGDATMFMIGRLFGERVLSWRFVAKLLTPERYCAVQDKFARYGNRLMFIARFLPGLRSAIFLTAGMTRRVPFWRFLLLDGLAALISVPAWVYLGYFGAYNRDWLMTWIGRGQVGILAIIGLIGLVLLFSYFKRRRAERCAKRDC</sequence>
<dbReference type="InterPro" id="IPR032818">
    <property type="entry name" value="DedA-like"/>
</dbReference>
<accession>A0A1K2HE58</accession>
<dbReference type="InterPro" id="IPR032816">
    <property type="entry name" value="VTT_dom"/>
</dbReference>
<dbReference type="GO" id="GO:0005886">
    <property type="term" value="C:plasma membrane"/>
    <property type="evidence" value="ECO:0007669"/>
    <property type="project" value="UniProtKB-SubCell"/>
</dbReference>
<reference evidence="9 10" key="1">
    <citation type="submission" date="2016-11" db="EMBL/GenBank/DDBJ databases">
        <authorList>
            <person name="Jaros S."/>
            <person name="Januszkiewicz K."/>
            <person name="Wedrychowicz H."/>
        </authorList>
    </citation>
    <scope>NUCLEOTIDE SEQUENCE [LARGE SCALE GENOMIC DNA]</scope>
    <source>
        <strain evidence="9 10">DSM 18899</strain>
    </source>
</reference>
<feature type="transmembrane region" description="Helical" evidence="7">
    <location>
        <begin position="14"/>
        <end position="32"/>
    </location>
</feature>
<dbReference type="RefSeq" id="WP_072427990.1">
    <property type="nucleotide sequence ID" value="NZ_FPKR01000005.1"/>
</dbReference>
<dbReference type="PANTHER" id="PTHR30353:SF15">
    <property type="entry name" value="INNER MEMBRANE PROTEIN YABI"/>
    <property type="match status" value="1"/>
</dbReference>